<dbReference type="InterPro" id="IPR006076">
    <property type="entry name" value="FAD-dep_OxRdtase"/>
</dbReference>
<name>A0A212CU35_CEREH</name>
<keyword evidence="2" id="KW-0285">Flavoprotein</keyword>
<dbReference type="OrthoDB" id="498204at2759"/>
<evidence type="ECO:0000256" key="4">
    <source>
        <dbReference type="ARBA" id="ARBA00023002"/>
    </source>
</evidence>
<evidence type="ECO:0000256" key="3">
    <source>
        <dbReference type="ARBA" id="ARBA00022827"/>
    </source>
</evidence>
<dbReference type="Pfam" id="PF01266">
    <property type="entry name" value="DAO"/>
    <property type="match status" value="1"/>
</dbReference>
<dbReference type="PANTHER" id="PTHR43104:SF2">
    <property type="entry name" value="L-2-HYDROXYGLUTARATE DEHYDROGENASE, MITOCHONDRIAL"/>
    <property type="match status" value="1"/>
</dbReference>
<evidence type="ECO:0000256" key="6">
    <source>
        <dbReference type="ARBA" id="ARBA00038878"/>
    </source>
</evidence>
<evidence type="ECO:0000256" key="1">
    <source>
        <dbReference type="ARBA" id="ARBA00001974"/>
    </source>
</evidence>
<protein>
    <recommendedName>
        <fullName evidence="7">L-2-hydroxyglutarate dehydrogenase, mitochondrial</fullName>
        <ecNumber evidence="6">1.1.99.2</ecNumber>
    </recommendedName>
</protein>
<evidence type="ECO:0000256" key="2">
    <source>
        <dbReference type="ARBA" id="ARBA00022630"/>
    </source>
</evidence>
<gene>
    <name evidence="9" type="ORF">Celaphus_00006301</name>
</gene>
<reference evidence="9 10" key="1">
    <citation type="journal article" date="2018" name="Mol. Genet. Genomics">
        <title>The red deer Cervus elaphus genome CerEla1.0: sequencing, annotating, genes, and chromosomes.</title>
        <authorList>
            <person name="Bana N.A."/>
            <person name="Nyiri A."/>
            <person name="Nagy J."/>
            <person name="Frank K."/>
            <person name="Nagy T."/>
            <person name="Steger V."/>
            <person name="Schiller M."/>
            <person name="Lakatos P."/>
            <person name="Sugar L."/>
            <person name="Horn P."/>
            <person name="Barta E."/>
            <person name="Orosz L."/>
        </authorList>
    </citation>
    <scope>NUCLEOTIDE SEQUENCE [LARGE SCALE GENOMIC DNA]</scope>
    <source>
        <strain evidence="9">Hungarian</strain>
    </source>
</reference>
<dbReference type="EC" id="1.1.99.2" evidence="6"/>
<comment type="catalytic activity">
    <reaction evidence="5">
        <text>(S)-2-hydroxyglutarate + A = 2-oxoglutarate + AH2</text>
        <dbReference type="Rhea" id="RHEA:21252"/>
        <dbReference type="ChEBI" id="CHEBI:13193"/>
        <dbReference type="ChEBI" id="CHEBI:16782"/>
        <dbReference type="ChEBI" id="CHEBI:16810"/>
        <dbReference type="ChEBI" id="CHEBI:17499"/>
        <dbReference type="EC" id="1.1.99.2"/>
    </reaction>
</comment>
<evidence type="ECO:0000259" key="8">
    <source>
        <dbReference type="Pfam" id="PF01266"/>
    </source>
</evidence>
<accession>A0A212CU35</accession>
<evidence type="ECO:0000313" key="10">
    <source>
        <dbReference type="Proteomes" id="UP000242450"/>
    </source>
</evidence>
<dbReference type="GO" id="GO:0047545">
    <property type="term" value="F:(S)-2-hydroxyglutarate dehydrogenase activity"/>
    <property type="evidence" value="ECO:0007669"/>
    <property type="project" value="UniProtKB-EC"/>
</dbReference>
<evidence type="ECO:0000313" key="9">
    <source>
        <dbReference type="EMBL" id="OWK09516.1"/>
    </source>
</evidence>
<comment type="caution">
    <text evidence="9">The sequence shown here is derived from an EMBL/GenBank/DDBJ whole genome shotgun (WGS) entry which is preliminary data.</text>
</comment>
<dbReference type="AlphaFoldDB" id="A0A212CU35"/>
<feature type="domain" description="FAD dependent oxidoreductase" evidence="8">
    <location>
        <begin position="3"/>
        <end position="192"/>
    </location>
</feature>
<dbReference type="Gene3D" id="3.30.9.10">
    <property type="entry name" value="D-Amino Acid Oxidase, subunit A, domain 2"/>
    <property type="match status" value="1"/>
</dbReference>
<evidence type="ECO:0000256" key="7">
    <source>
        <dbReference type="ARBA" id="ARBA00041137"/>
    </source>
</evidence>
<keyword evidence="4" id="KW-0560">Oxidoreductase</keyword>
<feature type="non-terminal residue" evidence="9">
    <location>
        <position position="1"/>
    </location>
</feature>
<dbReference type="Proteomes" id="UP000242450">
    <property type="component" value="Chromosome 12"/>
</dbReference>
<dbReference type="EMBL" id="MKHE01000012">
    <property type="protein sequence ID" value="OWK09516.1"/>
    <property type="molecule type" value="Genomic_DNA"/>
</dbReference>
<keyword evidence="3" id="KW-0274">FAD</keyword>
<sequence length="201" mass="22267">GEEVQCQYAVTCAGLYSDRISELSGCNPNPRIVPFRGDYLVPDSRFPFLGVHFTPRMDGNIWLGPNAVLAFKREGYRPFDFSARDIMDIMIKSGLIKLVFQNFSYGVNEMYKACFLSATVKHLQKFIPEITISDILRGPAGVRAQALDKDGNLIDDFVFDGGVGDIGNRILHVRNAPSPAATSSLAISGMIVDEVQQRFKL</sequence>
<comment type="cofactor">
    <cofactor evidence="1">
        <name>FAD</name>
        <dbReference type="ChEBI" id="CHEBI:57692"/>
    </cofactor>
</comment>
<evidence type="ECO:0000256" key="5">
    <source>
        <dbReference type="ARBA" id="ARBA00036066"/>
    </source>
</evidence>
<proteinExistence type="predicted"/>
<organism evidence="9 10">
    <name type="scientific">Cervus elaphus hippelaphus</name>
    <name type="common">European red deer</name>
    <dbReference type="NCBI Taxonomy" id="46360"/>
    <lineage>
        <taxon>Eukaryota</taxon>
        <taxon>Metazoa</taxon>
        <taxon>Chordata</taxon>
        <taxon>Craniata</taxon>
        <taxon>Vertebrata</taxon>
        <taxon>Euteleostomi</taxon>
        <taxon>Mammalia</taxon>
        <taxon>Eutheria</taxon>
        <taxon>Laurasiatheria</taxon>
        <taxon>Artiodactyla</taxon>
        <taxon>Ruminantia</taxon>
        <taxon>Pecora</taxon>
        <taxon>Cervidae</taxon>
        <taxon>Cervinae</taxon>
        <taxon>Cervus</taxon>
    </lineage>
</organism>
<dbReference type="PANTHER" id="PTHR43104">
    <property type="entry name" value="L-2-HYDROXYGLUTARATE DEHYDROGENASE, MITOCHONDRIAL"/>
    <property type="match status" value="1"/>
</dbReference>
<keyword evidence="10" id="KW-1185">Reference proteome</keyword>